<comment type="caution">
    <text evidence="1">The sequence shown here is derived from an EMBL/GenBank/DDBJ whole genome shotgun (WGS) entry which is preliminary data.</text>
</comment>
<sequence>MSPLFRPSRPLHTAVTSVSSVTSSAHCCHLRFVRHVLSTRIFPPSRPLPFVRHTAVLGRSMIGREAKVA</sequence>
<gene>
    <name evidence="1" type="ORF">PR003_g7633</name>
</gene>
<evidence type="ECO:0000313" key="1">
    <source>
        <dbReference type="EMBL" id="KAE9346042.1"/>
    </source>
</evidence>
<name>A0A6A4FLB1_9STRA</name>
<dbReference type="Proteomes" id="UP000434957">
    <property type="component" value="Unassembled WGS sequence"/>
</dbReference>
<dbReference type="AlphaFoldDB" id="A0A6A4FLB1"/>
<evidence type="ECO:0000313" key="2">
    <source>
        <dbReference type="Proteomes" id="UP000434957"/>
    </source>
</evidence>
<organism evidence="1 2">
    <name type="scientific">Phytophthora rubi</name>
    <dbReference type="NCBI Taxonomy" id="129364"/>
    <lineage>
        <taxon>Eukaryota</taxon>
        <taxon>Sar</taxon>
        <taxon>Stramenopiles</taxon>
        <taxon>Oomycota</taxon>
        <taxon>Peronosporomycetes</taxon>
        <taxon>Peronosporales</taxon>
        <taxon>Peronosporaceae</taxon>
        <taxon>Phytophthora</taxon>
    </lineage>
</organism>
<accession>A0A6A4FLB1</accession>
<proteinExistence type="predicted"/>
<reference evidence="1 2" key="1">
    <citation type="submission" date="2018-08" db="EMBL/GenBank/DDBJ databases">
        <title>Genomic investigation of the strawberry pathogen Phytophthora fragariae indicates pathogenicity is determined by transcriptional variation in three key races.</title>
        <authorList>
            <person name="Adams T.M."/>
            <person name="Armitage A.D."/>
            <person name="Sobczyk M.K."/>
            <person name="Bates H.J."/>
            <person name="Dunwell J.M."/>
            <person name="Nellist C.F."/>
            <person name="Harrison R.J."/>
        </authorList>
    </citation>
    <scope>NUCLEOTIDE SEQUENCE [LARGE SCALE GENOMIC DNA]</scope>
    <source>
        <strain evidence="1 2">SCRP333</strain>
    </source>
</reference>
<dbReference type="EMBL" id="QXFT01000365">
    <property type="protein sequence ID" value="KAE9346042.1"/>
    <property type="molecule type" value="Genomic_DNA"/>
</dbReference>
<keyword evidence="2" id="KW-1185">Reference proteome</keyword>
<protein>
    <submittedName>
        <fullName evidence="1">Uncharacterized protein</fullName>
    </submittedName>
</protein>